<evidence type="ECO:0000256" key="1">
    <source>
        <dbReference type="SAM" id="MobiDB-lite"/>
    </source>
</evidence>
<dbReference type="EMBL" id="ML987197">
    <property type="protein sequence ID" value="KAF2247408.1"/>
    <property type="molecule type" value="Genomic_DNA"/>
</dbReference>
<feature type="region of interest" description="Disordered" evidence="1">
    <location>
        <begin position="1"/>
        <end position="41"/>
    </location>
</feature>
<protein>
    <submittedName>
        <fullName evidence="2">Uncharacterized protein</fullName>
    </submittedName>
</protein>
<gene>
    <name evidence="2" type="ORF">BU26DRAFT_566392</name>
</gene>
<organism evidence="2 3">
    <name type="scientific">Trematosphaeria pertusa</name>
    <dbReference type="NCBI Taxonomy" id="390896"/>
    <lineage>
        <taxon>Eukaryota</taxon>
        <taxon>Fungi</taxon>
        <taxon>Dikarya</taxon>
        <taxon>Ascomycota</taxon>
        <taxon>Pezizomycotina</taxon>
        <taxon>Dothideomycetes</taxon>
        <taxon>Pleosporomycetidae</taxon>
        <taxon>Pleosporales</taxon>
        <taxon>Massarineae</taxon>
        <taxon>Trematosphaeriaceae</taxon>
        <taxon>Trematosphaeria</taxon>
    </lineage>
</organism>
<dbReference type="AlphaFoldDB" id="A0A6A6IBH2"/>
<accession>A0A6A6IBH2</accession>
<keyword evidence="3" id="KW-1185">Reference proteome</keyword>
<dbReference type="RefSeq" id="XP_033682412.1">
    <property type="nucleotide sequence ID" value="XM_033833515.1"/>
</dbReference>
<sequence>MTPNTTTPAYTIEYTNPPDPPPRRRTPILPRDPNIPPSARYRKAHDIHTPPLPITFKWRCCQPSCNASALLPVTNSTTTTTHFVTILSPYKTQYSWEPAFRNHRCMQCGHAACAECWFLSVESEKCAWRGAGEMVEDGSRGLWERIGVWDSREECERRGGALRVDRF</sequence>
<reference evidence="2" key="1">
    <citation type="journal article" date="2020" name="Stud. Mycol.">
        <title>101 Dothideomycetes genomes: a test case for predicting lifestyles and emergence of pathogens.</title>
        <authorList>
            <person name="Haridas S."/>
            <person name="Albert R."/>
            <person name="Binder M."/>
            <person name="Bloem J."/>
            <person name="Labutti K."/>
            <person name="Salamov A."/>
            <person name="Andreopoulos B."/>
            <person name="Baker S."/>
            <person name="Barry K."/>
            <person name="Bills G."/>
            <person name="Bluhm B."/>
            <person name="Cannon C."/>
            <person name="Castanera R."/>
            <person name="Culley D."/>
            <person name="Daum C."/>
            <person name="Ezra D."/>
            <person name="Gonzalez J."/>
            <person name="Henrissat B."/>
            <person name="Kuo A."/>
            <person name="Liang C."/>
            <person name="Lipzen A."/>
            <person name="Lutzoni F."/>
            <person name="Magnuson J."/>
            <person name="Mondo S."/>
            <person name="Nolan M."/>
            <person name="Ohm R."/>
            <person name="Pangilinan J."/>
            <person name="Park H.-J."/>
            <person name="Ramirez L."/>
            <person name="Alfaro M."/>
            <person name="Sun H."/>
            <person name="Tritt A."/>
            <person name="Yoshinaga Y."/>
            <person name="Zwiers L.-H."/>
            <person name="Turgeon B."/>
            <person name="Goodwin S."/>
            <person name="Spatafora J."/>
            <person name="Crous P."/>
            <person name="Grigoriev I."/>
        </authorList>
    </citation>
    <scope>NUCLEOTIDE SEQUENCE</scope>
    <source>
        <strain evidence="2">CBS 122368</strain>
    </source>
</reference>
<evidence type="ECO:0000313" key="2">
    <source>
        <dbReference type="EMBL" id="KAF2247408.1"/>
    </source>
</evidence>
<proteinExistence type="predicted"/>
<dbReference type="Proteomes" id="UP000800094">
    <property type="component" value="Unassembled WGS sequence"/>
</dbReference>
<dbReference type="GeneID" id="54586845"/>
<evidence type="ECO:0000313" key="3">
    <source>
        <dbReference type="Proteomes" id="UP000800094"/>
    </source>
</evidence>
<name>A0A6A6IBH2_9PLEO</name>